<name>G8LVZ2_ACECE</name>
<dbReference type="OrthoDB" id="1819324at2"/>
<dbReference type="Proteomes" id="UP000005435">
    <property type="component" value="Chromosome"/>
</dbReference>
<gene>
    <name evidence="1" type="ordered locus">Clocl_1997</name>
</gene>
<dbReference type="AlphaFoldDB" id="G8LVZ2"/>
<keyword evidence="2" id="KW-1185">Reference proteome</keyword>
<proteinExistence type="predicted"/>
<evidence type="ECO:0000313" key="2">
    <source>
        <dbReference type="Proteomes" id="UP000005435"/>
    </source>
</evidence>
<dbReference type="RefSeq" id="WP_014255176.1">
    <property type="nucleotide sequence ID" value="NC_016627.1"/>
</dbReference>
<accession>G8LVZ2</accession>
<dbReference type="EMBL" id="CP003065">
    <property type="protein sequence ID" value="AEV68596.1"/>
    <property type="molecule type" value="Genomic_DNA"/>
</dbReference>
<dbReference type="KEGG" id="ccl:Clocl_1997"/>
<reference evidence="2" key="1">
    <citation type="submission" date="2011-12" db="EMBL/GenBank/DDBJ databases">
        <title>Complete sequence of Clostridium clariflavum DSM 19732.</title>
        <authorList>
            <consortium name="US DOE Joint Genome Institute"/>
            <person name="Lucas S."/>
            <person name="Han J."/>
            <person name="Lapidus A."/>
            <person name="Cheng J.-F."/>
            <person name="Goodwin L."/>
            <person name="Pitluck S."/>
            <person name="Peters L."/>
            <person name="Teshima H."/>
            <person name="Detter J.C."/>
            <person name="Han C."/>
            <person name="Tapia R."/>
            <person name="Land M."/>
            <person name="Hauser L."/>
            <person name="Kyrpides N."/>
            <person name="Ivanova N."/>
            <person name="Pagani I."/>
            <person name="Kitzmiller T."/>
            <person name="Lynd L."/>
            <person name="Izquierdo J."/>
            <person name="Woyke T."/>
        </authorList>
    </citation>
    <scope>NUCLEOTIDE SEQUENCE [LARGE SCALE GENOMIC DNA]</scope>
    <source>
        <strain evidence="2">DSM 19732 / NBRC 101661 / EBR45</strain>
    </source>
</reference>
<sequence length="106" mass="12720">MFRHILEYVSESNIDNVDEAKEHILNWKSKLSLFKHSDGYEVSFEAKFSKVLGFLEEFYNIKKDVFKFNIKLKNYVPIADDVNLIDRFQIICDIDKWKKIIKKLEN</sequence>
<reference evidence="1 2" key="2">
    <citation type="journal article" date="2012" name="Stand. Genomic Sci.">
        <title>Complete Genome Sequence of Clostridium clariflavum DSM 19732.</title>
        <authorList>
            <person name="Izquierdo J.A."/>
            <person name="Goodwin L."/>
            <person name="Davenport K.W."/>
            <person name="Teshima H."/>
            <person name="Bruce D."/>
            <person name="Detter C."/>
            <person name="Tapia R."/>
            <person name="Han S."/>
            <person name="Land M."/>
            <person name="Hauser L."/>
            <person name="Jeffries C.D."/>
            <person name="Han J."/>
            <person name="Pitluck S."/>
            <person name="Nolan M."/>
            <person name="Chen A."/>
            <person name="Huntemann M."/>
            <person name="Mavromatis K."/>
            <person name="Mikhailova N."/>
            <person name="Liolios K."/>
            <person name="Woyke T."/>
            <person name="Lynd L.R."/>
        </authorList>
    </citation>
    <scope>NUCLEOTIDE SEQUENCE [LARGE SCALE GENOMIC DNA]</scope>
    <source>
        <strain evidence="2">DSM 19732 / NBRC 101661 / EBR45</strain>
    </source>
</reference>
<dbReference type="STRING" id="720554.Clocl_1997"/>
<dbReference type="HOGENOM" id="CLU_2218463_0_0_9"/>
<organism evidence="1 2">
    <name type="scientific">Acetivibrio clariflavus (strain DSM 19732 / NBRC 101661 / EBR45)</name>
    <name type="common">Clostridium clariflavum</name>
    <dbReference type="NCBI Taxonomy" id="720554"/>
    <lineage>
        <taxon>Bacteria</taxon>
        <taxon>Bacillati</taxon>
        <taxon>Bacillota</taxon>
        <taxon>Clostridia</taxon>
        <taxon>Eubacteriales</taxon>
        <taxon>Oscillospiraceae</taxon>
        <taxon>Acetivibrio</taxon>
    </lineage>
</organism>
<protein>
    <submittedName>
        <fullName evidence="1">Uncharacterized protein</fullName>
    </submittedName>
</protein>
<evidence type="ECO:0000313" key="1">
    <source>
        <dbReference type="EMBL" id="AEV68596.1"/>
    </source>
</evidence>